<dbReference type="Proteomes" id="UP000019804">
    <property type="component" value="Unassembled WGS sequence"/>
</dbReference>
<dbReference type="SUPFAM" id="SSF50129">
    <property type="entry name" value="GroES-like"/>
    <property type="match status" value="1"/>
</dbReference>
<dbReference type="GO" id="GO:0006062">
    <property type="term" value="P:sorbitol catabolic process"/>
    <property type="evidence" value="ECO:0007669"/>
    <property type="project" value="TreeGrafter"/>
</dbReference>
<evidence type="ECO:0000256" key="6">
    <source>
        <dbReference type="ARBA" id="ARBA00023002"/>
    </source>
</evidence>
<evidence type="ECO:0000313" key="11">
    <source>
        <dbReference type="EMBL" id="EYE91567.1"/>
    </source>
</evidence>
<dbReference type="STRING" id="1388766.A0A017S3S1"/>
<dbReference type="PANTHER" id="PTHR43161:SF4">
    <property type="entry name" value="D-XYLULOSE REDUCTASE"/>
    <property type="match status" value="1"/>
</dbReference>
<keyword evidence="6" id="KW-0560">Oxidoreductase</keyword>
<dbReference type="GeneID" id="63701779"/>
<keyword evidence="12" id="KW-1185">Reference proteome</keyword>
<dbReference type="InterPro" id="IPR036291">
    <property type="entry name" value="NAD(P)-bd_dom_sf"/>
</dbReference>
<dbReference type="FunFam" id="3.40.50.720:FF:000068">
    <property type="entry name" value="Sorbitol dehydrogenase"/>
    <property type="match status" value="1"/>
</dbReference>
<dbReference type="PROSITE" id="PS00059">
    <property type="entry name" value="ADH_ZINC"/>
    <property type="match status" value="1"/>
</dbReference>
<keyword evidence="4 8" id="KW-0479">Metal-binding</keyword>
<accession>A0A017S3S1</accession>
<evidence type="ECO:0000259" key="9">
    <source>
        <dbReference type="Pfam" id="PF00107"/>
    </source>
</evidence>
<evidence type="ECO:0000256" key="7">
    <source>
        <dbReference type="ARBA" id="ARBA00023027"/>
    </source>
</evidence>
<feature type="domain" description="Alcohol dehydrogenase-like N-terminal" evidence="10">
    <location>
        <begin position="103"/>
        <end position="158"/>
    </location>
</feature>
<dbReference type="EMBL" id="KK088443">
    <property type="protein sequence ID" value="EYE91567.1"/>
    <property type="molecule type" value="Genomic_DNA"/>
</dbReference>
<evidence type="ECO:0000256" key="1">
    <source>
        <dbReference type="ARBA" id="ARBA00001947"/>
    </source>
</evidence>
<dbReference type="AlphaFoldDB" id="A0A017S3S1"/>
<keyword evidence="5 8" id="KW-0862">Zinc</keyword>
<dbReference type="RefSeq" id="XP_040635257.1">
    <property type="nucleotide sequence ID" value="XM_040786655.1"/>
</dbReference>
<name>A0A017S3S1_ASPRC</name>
<dbReference type="InterPro" id="IPR045306">
    <property type="entry name" value="SDH-like"/>
</dbReference>
<dbReference type="InterPro" id="IPR013154">
    <property type="entry name" value="ADH-like_N"/>
</dbReference>
<dbReference type="InterPro" id="IPR011032">
    <property type="entry name" value="GroES-like_sf"/>
</dbReference>
<comment type="pathway">
    <text evidence="2">Carbohydrate degradation.</text>
</comment>
<dbReference type="HOGENOM" id="CLU_026673_11_5_1"/>
<dbReference type="GO" id="GO:0003939">
    <property type="term" value="F:L-iditol 2-dehydrogenase (NAD+) activity"/>
    <property type="evidence" value="ECO:0007669"/>
    <property type="project" value="TreeGrafter"/>
</dbReference>
<dbReference type="GO" id="GO:0008270">
    <property type="term" value="F:zinc ion binding"/>
    <property type="evidence" value="ECO:0007669"/>
    <property type="project" value="InterPro"/>
</dbReference>
<dbReference type="Pfam" id="PF08240">
    <property type="entry name" value="ADH_N"/>
    <property type="match status" value="2"/>
</dbReference>
<dbReference type="PANTHER" id="PTHR43161">
    <property type="entry name" value="SORBITOL DEHYDROGENASE"/>
    <property type="match status" value="1"/>
</dbReference>
<dbReference type="OrthoDB" id="2148442at2759"/>
<reference evidence="12" key="1">
    <citation type="journal article" date="2014" name="Nat. Commun.">
        <title>Genomic adaptations of the halophilic Dead Sea filamentous fungus Eurotium rubrum.</title>
        <authorList>
            <person name="Kis-Papo T."/>
            <person name="Weig A.R."/>
            <person name="Riley R."/>
            <person name="Persoh D."/>
            <person name="Salamov A."/>
            <person name="Sun H."/>
            <person name="Lipzen A."/>
            <person name="Wasser S.P."/>
            <person name="Rambold G."/>
            <person name="Grigoriev I.V."/>
            <person name="Nevo E."/>
        </authorList>
    </citation>
    <scope>NUCLEOTIDE SEQUENCE [LARGE SCALE GENOMIC DNA]</scope>
    <source>
        <strain evidence="12">CBS 135680</strain>
    </source>
</reference>
<feature type="domain" description="Alcohol dehydrogenase-like N-terminal" evidence="10">
    <location>
        <begin position="26"/>
        <end position="84"/>
    </location>
</feature>
<protein>
    <submittedName>
        <fullName evidence="11">Alcohol dehydrogenase</fullName>
    </submittedName>
</protein>
<dbReference type="Pfam" id="PF00107">
    <property type="entry name" value="ADH_zinc_N"/>
    <property type="match status" value="1"/>
</dbReference>
<gene>
    <name evidence="11" type="ORF">EURHEDRAFT_518269</name>
</gene>
<sequence>MPNPSLQVTADHQLKQLEAPVLAPKKGDVLLQAKVTGICGFDVHFWKSGRIGSLVFAGDCILGHEASGVVLKVGDGANDLKPGKTSGYHSHYFVLTGFGIPNDRVVAEPGVPCGLCFMCTDGRYNLCADVKFSGVYPHHGTMQRYKIHPTRWVHRLPDNVSYAEGALLEPLSVIMHGIRSAGLSLGRGVVICGAGPIGLIALAAARASGAHPLVITDIEPRRLAFAKVLNTQLGAEGNVRTIQKLFGSDEYFAPETILECTGVETSVCTAVCAVRRGGTVMVIGIGGAIMNNLPFMHIFLAEIKLKFINRYRDTWPSCTACLSDGTLDFKKLVTHTFALEQAKEALELASEWQYQGVGGGCSAGDILGNTLCKVICVTYIRNV</sequence>
<dbReference type="CDD" id="cd05285">
    <property type="entry name" value="sorbitol_DH"/>
    <property type="match status" value="1"/>
</dbReference>
<evidence type="ECO:0000256" key="8">
    <source>
        <dbReference type="RuleBase" id="RU361277"/>
    </source>
</evidence>
<dbReference type="InterPro" id="IPR013149">
    <property type="entry name" value="ADH-like_C"/>
</dbReference>
<evidence type="ECO:0000256" key="3">
    <source>
        <dbReference type="ARBA" id="ARBA00008072"/>
    </source>
</evidence>
<proteinExistence type="inferred from homology"/>
<evidence type="ECO:0000313" key="12">
    <source>
        <dbReference type="Proteomes" id="UP000019804"/>
    </source>
</evidence>
<evidence type="ECO:0000256" key="2">
    <source>
        <dbReference type="ARBA" id="ARBA00004921"/>
    </source>
</evidence>
<keyword evidence="7" id="KW-0520">NAD</keyword>
<comment type="similarity">
    <text evidence="3 8">Belongs to the zinc-containing alcohol dehydrogenase family.</text>
</comment>
<comment type="cofactor">
    <cofactor evidence="1 8">
        <name>Zn(2+)</name>
        <dbReference type="ChEBI" id="CHEBI:29105"/>
    </cofactor>
</comment>
<dbReference type="SUPFAM" id="SSF51735">
    <property type="entry name" value="NAD(P)-binding Rossmann-fold domains"/>
    <property type="match status" value="1"/>
</dbReference>
<dbReference type="InterPro" id="IPR002328">
    <property type="entry name" value="ADH_Zn_CS"/>
</dbReference>
<evidence type="ECO:0000256" key="4">
    <source>
        <dbReference type="ARBA" id="ARBA00022723"/>
    </source>
</evidence>
<evidence type="ECO:0000256" key="5">
    <source>
        <dbReference type="ARBA" id="ARBA00022833"/>
    </source>
</evidence>
<organism evidence="11 12">
    <name type="scientific">Aspergillus ruber (strain CBS 135680)</name>
    <dbReference type="NCBI Taxonomy" id="1388766"/>
    <lineage>
        <taxon>Eukaryota</taxon>
        <taxon>Fungi</taxon>
        <taxon>Dikarya</taxon>
        <taxon>Ascomycota</taxon>
        <taxon>Pezizomycotina</taxon>
        <taxon>Eurotiomycetes</taxon>
        <taxon>Eurotiomycetidae</taxon>
        <taxon>Eurotiales</taxon>
        <taxon>Aspergillaceae</taxon>
        <taxon>Aspergillus</taxon>
        <taxon>Aspergillus subgen. Aspergillus</taxon>
    </lineage>
</organism>
<dbReference type="Gene3D" id="3.90.180.10">
    <property type="entry name" value="Medium-chain alcohol dehydrogenases, catalytic domain"/>
    <property type="match status" value="2"/>
</dbReference>
<dbReference type="Gene3D" id="3.40.50.720">
    <property type="entry name" value="NAD(P)-binding Rossmann-like Domain"/>
    <property type="match status" value="1"/>
</dbReference>
<evidence type="ECO:0000259" key="10">
    <source>
        <dbReference type="Pfam" id="PF08240"/>
    </source>
</evidence>
<feature type="domain" description="Alcohol dehydrogenase-like C-terminal" evidence="9">
    <location>
        <begin position="196"/>
        <end position="319"/>
    </location>
</feature>